<dbReference type="InterPro" id="IPR016169">
    <property type="entry name" value="FAD-bd_PCMH_sub2"/>
</dbReference>
<comment type="pathway">
    <text evidence="4 16">Cell wall biogenesis; peptidoglycan biosynthesis.</text>
</comment>
<dbReference type="Pfam" id="PF02873">
    <property type="entry name" value="MurB_C"/>
    <property type="match status" value="1"/>
</dbReference>
<feature type="domain" description="FAD-binding PCMH-type" evidence="17">
    <location>
        <begin position="32"/>
        <end position="198"/>
    </location>
</feature>
<evidence type="ECO:0000313" key="19">
    <source>
        <dbReference type="Proteomes" id="UP000886808"/>
    </source>
</evidence>
<keyword evidence="6 16" id="KW-0132">Cell division</keyword>
<evidence type="ECO:0000256" key="7">
    <source>
        <dbReference type="ARBA" id="ARBA00022630"/>
    </source>
</evidence>
<dbReference type="InterPro" id="IPR016167">
    <property type="entry name" value="FAD-bd_PCMH_sub1"/>
</dbReference>
<dbReference type="PROSITE" id="PS51387">
    <property type="entry name" value="FAD_PCMH"/>
    <property type="match status" value="1"/>
</dbReference>
<comment type="similarity">
    <text evidence="16">Belongs to the MurB family.</text>
</comment>
<evidence type="ECO:0000256" key="14">
    <source>
        <dbReference type="ARBA" id="ARBA00023316"/>
    </source>
</evidence>
<dbReference type="InterPro" id="IPR016166">
    <property type="entry name" value="FAD-bd_PCMH"/>
</dbReference>
<keyword evidence="13 16" id="KW-0131">Cell cycle</keyword>
<dbReference type="InterPro" id="IPR036318">
    <property type="entry name" value="FAD-bd_PCMH-like_sf"/>
</dbReference>
<gene>
    <name evidence="16 18" type="primary">murB</name>
    <name evidence="18" type="ORF">H9746_07355</name>
</gene>
<comment type="cofactor">
    <cofactor evidence="1 16">
        <name>FAD</name>
        <dbReference type="ChEBI" id="CHEBI:57692"/>
    </cofactor>
</comment>
<dbReference type="SUPFAM" id="SSF56176">
    <property type="entry name" value="FAD-binding/transporter-associated domain-like"/>
    <property type="match status" value="1"/>
</dbReference>
<keyword evidence="9 16" id="KW-0521">NADP</keyword>
<organism evidence="18 19">
    <name type="scientific">Candidatus Butyricicoccus avistercoris</name>
    <dbReference type="NCBI Taxonomy" id="2838518"/>
    <lineage>
        <taxon>Bacteria</taxon>
        <taxon>Bacillati</taxon>
        <taxon>Bacillota</taxon>
        <taxon>Clostridia</taxon>
        <taxon>Eubacteriales</taxon>
        <taxon>Butyricicoccaceae</taxon>
        <taxon>Butyricicoccus</taxon>
    </lineage>
</organism>
<dbReference type="Proteomes" id="UP000886808">
    <property type="component" value="Unassembled WGS sequence"/>
</dbReference>
<dbReference type="GO" id="GO:0009252">
    <property type="term" value="P:peptidoglycan biosynthetic process"/>
    <property type="evidence" value="ECO:0007669"/>
    <property type="project" value="UniProtKB-UniRule"/>
</dbReference>
<dbReference type="InterPro" id="IPR003170">
    <property type="entry name" value="MurB"/>
</dbReference>
<sequence length="303" mass="32650">MKYPLFFEKIKSVYELAGIIENEPMCKHTTFQVGGNAEIFAKPRNIGAFMKVLGAAKECDLPLTVIGRGSNLLVSDNGIKGLVLCTCGMSGIKVEGSRIIAEAGATMAQLARAAYNAGLTGAEFSAGIPGTVGGGVFMNAGAYDGQLSDLVVNSVFMDAEGNSRIITNKEHEFDYRNSIFKHHPDWVIIQTEFVLKPANKEDIKAKMDDFAQRRRDKQPLNYPSAGSTFKRPTGYFAGKLIEDAGLKGAKLGGAMVSEKHAGFVINTGNATCQDVTGLIGHIQQTVKSQFNVDLECEVRMLGD</sequence>
<dbReference type="PANTHER" id="PTHR21071:SF4">
    <property type="entry name" value="UDP-N-ACETYLENOLPYRUVOYLGLUCOSAMINE REDUCTASE"/>
    <property type="match status" value="1"/>
</dbReference>
<keyword evidence="8 16" id="KW-0274">FAD</keyword>
<dbReference type="InterPro" id="IPR036635">
    <property type="entry name" value="MurB_C_sf"/>
</dbReference>
<accession>A0A9D1TJ49</accession>
<keyword evidence="7 16" id="KW-0285">Flavoprotein</keyword>
<evidence type="ECO:0000259" key="17">
    <source>
        <dbReference type="PROSITE" id="PS51387"/>
    </source>
</evidence>
<keyword evidence="10 16" id="KW-0133">Cell shape</keyword>
<evidence type="ECO:0000256" key="16">
    <source>
        <dbReference type="HAMAP-Rule" id="MF_00037"/>
    </source>
</evidence>
<reference evidence="18" key="1">
    <citation type="journal article" date="2021" name="PeerJ">
        <title>Extensive microbial diversity within the chicken gut microbiome revealed by metagenomics and culture.</title>
        <authorList>
            <person name="Gilroy R."/>
            <person name="Ravi A."/>
            <person name="Getino M."/>
            <person name="Pursley I."/>
            <person name="Horton D.L."/>
            <person name="Alikhan N.F."/>
            <person name="Baker D."/>
            <person name="Gharbi K."/>
            <person name="Hall N."/>
            <person name="Watson M."/>
            <person name="Adriaenssens E.M."/>
            <person name="Foster-Nyarko E."/>
            <person name="Jarju S."/>
            <person name="Secka A."/>
            <person name="Antonio M."/>
            <person name="Oren A."/>
            <person name="Chaudhuri R.R."/>
            <person name="La Ragione R."/>
            <person name="Hildebrand F."/>
            <person name="Pallen M.J."/>
        </authorList>
    </citation>
    <scope>NUCLEOTIDE SEQUENCE</scope>
    <source>
        <strain evidence="18">CHK193-4272</strain>
    </source>
</reference>
<feature type="active site" description="Proton donor" evidence="16">
    <location>
        <position position="227"/>
    </location>
</feature>
<evidence type="ECO:0000256" key="12">
    <source>
        <dbReference type="ARBA" id="ARBA00023002"/>
    </source>
</evidence>
<keyword evidence="14 16" id="KW-0961">Cell wall biogenesis/degradation</keyword>
<evidence type="ECO:0000256" key="1">
    <source>
        <dbReference type="ARBA" id="ARBA00001974"/>
    </source>
</evidence>
<evidence type="ECO:0000256" key="4">
    <source>
        <dbReference type="ARBA" id="ARBA00004752"/>
    </source>
</evidence>
<evidence type="ECO:0000313" key="18">
    <source>
        <dbReference type="EMBL" id="HIV62640.1"/>
    </source>
</evidence>
<dbReference type="InterPro" id="IPR006094">
    <property type="entry name" value="Oxid_FAD_bind_N"/>
</dbReference>
<dbReference type="PANTHER" id="PTHR21071">
    <property type="entry name" value="UDP-N-ACETYLENOLPYRUVOYLGLUCOSAMINE REDUCTASE"/>
    <property type="match status" value="1"/>
</dbReference>
<dbReference type="GO" id="GO:0008762">
    <property type="term" value="F:UDP-N-acetylmuramate dehydrogenase activity"/>
    <property type="evidence" value="ECO:0007669"/>
    <property type="project" value="UniProtKB-UniRule"/>
</dbReference>
<feature type="active site" evidence="16">
    <location>
        <position position="297"/>
    </location>
</feature>
<evidence type="ECO:0000256" key="5">
    <source>
        <dbReference type="ARBA" id="ARBA00022490"/>
    </source>
</evidence>
<comment type="function">
    <text evidence="2 16">Cell wall formation.</text>
</comment>
<evidence type="ECO:0000256" key="11">
    <source>
        <dbReference type="ARBA" id="ARBA00022984"/>
    </source>
</evidence>
<dbReference type="SUPFAM" id="SSF56194">
    <property type="entry name" value="Uridine diphospho-N-Acetylenolpyruvylglucosamine reductase, MurB, C-terminal domain"/>
    <property type="match status" value="1"/>
</dbReference>
<dbReference type="NCBIfam" id="NF010480">
    <property type="entry name" value="PRK13905.1"/>
    <property type="match status" value="1"/>
</dbReference>
<keyword evidence="11 16" id="KW-0573">Peptidoglycan synthesis</keyword>
<dbReference type="Gene3D" id="3.90.78.10">
    <property type="entry name" value="UDP-N-acetylenolpyruvoylglucosamine reductase, C-terminal domain"/>
    <property type="match status" value="1"/>
</dbReference>
<evidence type="ECO:0000256" key="13">
    <source>
        <dbReference type="ARBA" id="ARBA00023306"/>
    </source>
</evidence>
<evidence type="ECO:0000256" key="10">
    <source>
        <dbReference type="ARBA" id="ARBA00022960"/>
    </source>
</evidence>
<dbReference type="Gene3D" id="3.30.43.10">
    <property type="entry name" value="Uridine Diphospho-n-acetylenolpyruvylglucosamine Reductase, domain 2"/>
    <property type="match status" value="1"/>
</dbReference>
<dbReference type="GO" id="GO:0005829">
    <property type="term" value="C:cytosol"/>
    <property type="evidence" value="ECO:0007669"/>
    <property type="project" value="TreeGrafter"/>
</dbReference>
<name>A0A9D1TJ49_9FIRM</name>
<dbReference type="HAMAP" id="MF_00037">
    <property type="entry name" value="MurB"/>
    <property type="match status" value="1"/>
</dbReference>
<dbReference type="GO" id="GO:0008360">
    <property type="term" value="P:regulation of cell shape"/>
    <property type="evidence" value="ECO:0007669"/>
    <property type="project" value="UniProtKB-KW"/>
</dbReference>
<keyword evidence="12 16" id="KW-0560">Oxidoreductase</keyword>
<dbReference type="GO" id="GO:0071949">
    <property type="term" value="F:FAD binding"/>
    <property type="evidence" value="ECO:0007669"/>
    <property type="project" value="InterPro"/>
</dbReference>
<evidence type="ECO:0000256" key="6">
    <source>
        <dbReference type="ARBA" id="ARBA00022618"/>
    </source>
</evidence>
<dbReference type="AlphaFoldDB" id="A0A9D1TJ49"/>
<comment type="subcellular location">
    <subcellularLocation>
        <location evidence="3 16">Cytoplasm</location>
    </subcellularLocation>
</comment>
<comment type="catalytic activity">
    <reaction evidence="15 16">
        <text>UDP-N-acetyl-alpha-D-muramate + NADP(+) = UDP-N-acetyl-3-O-(1-carboxyvinyl)-alpha-D-glucosamine + NADPH + H(+)</text>
        <dbReference type="Rhea" id="RHEA:12248"/>
        <dbReference type="ChEBI" id="CHEBI:15378"/>
        <dbReference type="ChEBI" id="CHEBI:57783"/>
        <dbReference type="ChEBI" id="CHEBI:58349"/>
        <dbReference type="ChEBI" id="CHEBI:68483"/>
        <dbReference type="ChEBI" id="CHEBI:70757"/>
        <dbReference type="EC" id="1.3.1.98"/>
    </reaction>
</comment>
<evidence type="ECO:0000256" key="9">
    <source>
        <dbReference type="ARBA" id="ARBA00022857"/>
    </source>
</evidence>
<reference evidence="18" key="2">
    <citation type="submission" date="2021-04" db="EMBL/GenBank/DDBJ databases">
        <authorList>
            <person name="Gilroy R."/>
        </authorList>
    </citation>
    <scope>NUCLEOTIDE SEQUENCE</scope>
    <source>
        <strain evidence="18">CHK193-4272</strain>
    </source>
</reference>
<dbReference type="EC" id="1.3.1.98" evidence="16"/>
<comment type="caution">
    <text evidence="18">The sequence shown here is derived from an EMBL/GenBank/DDBJ whole genome shotgun (WGS) entry which is preliminary data.</text>
</comment>
<dbReference type="EMBL" id="DXIE01000043">
    <property type="protein sequence ID" value="HIV62640.1"/>
    <property type="molecule type" value="Genomic_DNA"/>
</dbReference>
<evidence type="ECO:0000256" key="8">
    <source>
        <dbReference type="ARBA" id="ARBA00022827"/>
    </source>
</evidence>
<dbReference type="Pfam" id="PF01565">
    <property type="entry name" value="FAD_binding_4"/>
    <property type="match status" value="1"/>
</dbReference>
<evidence type="ECO:0000256" key="3">
    <source>
        <dbReference type="ARBA" id="ARBA00004496"/>
    </source>
</evidence>
<feature type="active site" evidence="16">
    <location>
        <position position="176"/>
    </location>
</feature>
<dbReference type="GO" id="GO:0071555">
    <property type="term" value="P:cell wall organization"/>
    <property type="evidence" value="ECO:0007669"/>
    <property type="project" value="UniProtKB-KW"/>
</dbReference>
<dbReference type="Gene3D" id="3.30.465.10">
    <property type="match status" value="1"/>
</dbReference>
<dbReference type="GO" id="GO:0051301">
    <property type="term" value="P:cell division"/>
    <property type="evidence" value="ECO:0007669"/>
    <property type="project" value="UniProtKB-KW"/>
</dbReference>
<evidence type="ECO:0000256" key="2">
    <source>
        <dbReference type="ARBA" id="ARBA00003921"/>
    </source>
</evidence>
<dbReference type="InterPro" id="IPR011601">
    <property type="entry name" value="MurB_C"/>
</dbReference>
<keyword evidence="5 16" id="KW-0963">Cytoplasm</keyword>
<protein>
    <recommendedName>
        <fullName evidence="16">UDP-N-acetylenolpyruvoylglucosamine reductase</fullName>
        <ecNumber evidence="16">1.3.1.98</ecNumber>
    </recommendedName>
    <alternativeName>
        <fullName evidence="16">UDP-N-acetylmuramate dehydrogenase</fullName>
    </alternativeName>
</protein>
<dbReference type="NCBIfam" id="TIGR00179">
    <property type="entry name" value="murB"/>
    <property type="match status" value="1"/>
</dbReference>
<evidence type="ECO:0000256" key="15">
    <source>
        <dbReference type="ARBA" id="ARBA00048914"/>
    </source>
</evidence>
<proteinExistence type="inferred from homology"/>